<comment type="caution">
    <text evidence="1">The sequence shown here is derived from an EMBL/GenBank/DDBJ whole genome shotgun (WGS) entry which is preliminary data.</text>
</comment>
<dbReference type="Proteomes" id="UP000289738">
    <property type="component" value="Chromosome B03"/>
</dbReference>
<reference evidence="1 2" key="1">
    <citation type="submission" date="2019-01" db="EMBL/GenBank/DDBJ databases">
        <title>Sequencing of cultivated peanut Arachis hypogaea provides insights into genome evolution and oil improvement.</title>
        <authorList>
            <person name="Chen X."/>
        </authorList>
    </citation>
    <scope>NUCLEOTIDE SEQUENCE [LARGE SCALE GENOMIC DNA]</scope>
    <source>
        <strain evidence="2">cv. Fuhuasheng</strain>
        <tissue evidence="1">Leaves</tissue>
    </source>
</reference>
<dbReference type="EMBL" id="SDMP01000013">
    <property type="protein sequence ID" value="RYR22584.1"/>
    <property type="molecule type" value="Genomic_DNA"/>
</dbReference>
<dbReference type="AlphaFoldDB" id="A0A445A7Z5"/>
<sequence>MLKRKNFNMLKALVEEIGMEHIDRKFLRDNALRMQLVQFQTHPLIEANILEEIRANFIHKLVTCMELCVKH</sequence>
<evidence type="ECO:0000313" key="2">
    <source>
        <dbReference type="Proteomes" id="UP000289738"/>
    </source>
</evidence>
<organism evidence="1 2">
    <name type="scientific">Arachis hypogaea</name>
    <name type="common">Peanut</name>
    <dbReference type="NCBI Taxonomy" id="3818"/>
    <lineage>
        <taxon>Eukaryota</taxon>
        <taxon>Viridiplantae</taxon>
        <taxon>Streptophyta</taxon>
        <taxon>Embryophyta</taxon>
        <taxon>Tracheophyta</taxon>
        <taxon>Spermatophyta</taxon>
        <taxon>Magnoliopsida</taxon>
        <taxon>eudicotyledons</taxon>
        <taxon>Gunneridae</taxon>
        <taxon>Pentapetalae</taxon>
        <taxon>rosids</taxon>
        <taxon>fabids</taxon>
        <taxon>Fabales</taxon>
        <taxon>Fabaceae</taxon>
        <taxon>Papilionoideae</taxon>
        <taxon>50 kb inversion clade</taxon>
        <taxon>dalbergioids sensu lato</taxon>
        <taxon>Dalbergieae</taxon>
        <taxon>Pterocarpus clade</taxon>
        <taxon>Arachis</taxon>
    </lineage>
</organism>
<name>A0A445A7Z5_ARAHY</name>
<evidence type="ECO:0000313" key="1">
    <source>
        <dbReference type="EMBL" id="RYR22584.1"/>
    </source>
</evidence>
<keyword evidence="2" id="KW-1185">Reference proteome</keyword>
<accession>A0A445A7Z5</accession>
<protein>
    <submittedName>
        <fullName evidence="1">Uncharacterized protein</fullName>
    </submittedName>
</protein>
<proteinExistence type="predicted"/>
<gene>
    <name evidence="1" type="ORF">Ahy_B03g067885</name>
</gene>